<feature type="region of interest" description="Disordered" evidence="3">
    <location>
        <begin position="573"/>
        <end position="595"/>
    </location>
</feature>
<dbReference type="PANTHER" id="PTHR24104:SF41">
    <property type="entry name" value="BRAIN TUMOR PROTEIN"/>
    <property type="match status" value="1"/>
</dbReference>
<dbReference type="Gene3D" id="2.120.10.30">
    <property type="entry name" value="TolB, C-terminal domain"/>
    <property type="match status" value="2"/>
</dbReference>
<dbReference type="OrthoDB" id="342730at2759"/>
<evidence type="ECO:0000256" key="3">
    <source>
        <dbReference type="SAM" id="MobiDB-lite"/>
    </source>
</evidence>
<comment type="caution">
    <text evidence="4">The sequence shown here is derived from an EMBL/GenBank/DDBJ whole genome shotgun (WGS) entry which is preliminary data.</text>
</comment>
<dbReference type="EMBL" id="LUCM01010741">
    <property type="protein sequence ID" value="KAA0185057.1"/>
    <property type="molecule type" value="Genomic_DNA"/>
</dbReference>
<dbReference type="AlphaFoldDB" id="A0A8E0RQ02"/>
<organism evidence="4 5">
    <name type="scientific">Fasciolopsis buskii</name>
    <dbReference type="NCBI Taxonomy" id="27845"/>
    <lineage>
        <taxon>Eukaryota</taxon>
        <taxon>Metazoa</taxon>
        <taxon>Spiralia</taxon>
        <taxon>Lophotrochozoa</taxon>
        <taxon>Platyhelminthes</taxon>
        <taxon>Trematoda</taxon>
        <taxon>Digenea</taxon>
        <taxon>Plagiorchiida</taxon>
        <taxon>Echinostomata</taxon>
        <taxon>Echinostomatoidea</taxon>
        <taxon>Fasciolidae</taxon>
        <taxon>Fasciolopsis</taxon>
    </lineage>
</organism>
<dbReference type="GO" id="GO:0003730">
    <property type="term" value="F:mRNA 3'-UTR binding"/>
    <property type="evidence" value="ECO:0007669"/>
    <property type="project" value="TreeGrafter"/>
</dbReference>
<dbReference type="PANTHER" id="PTHR24104">
    <property type="entry name" value="E3 UBIQUITIN-PROTEIN LIGASE NHLRC1-RELATED"/>
    <property type="match status" value="1"/>
</dbReference>
<proteinExistence type="predicted"/>
<evidence type="ECO:0000256" key="2">
    <source>
        <dbReference type="PROSITE-ProRule" id="PRU00504"/>
    </source>
</evidence>
<dbReference type="Proteomes" id="UP000728185">
    <property type="component" value="Unassembled WGS sequence"/>
</dbReference>
<dbReference type="PROSITE" id="PS51125">
    <property type="entry name" value="NHL"/>
    <property type="match status" value="2"/>
</dbReference>
<dbReference type="InterPro" id="IPR001258">
    <property type="entry name" value="NHL_repeat"/>
</dbReference>
<gene>
    <name evidence="4" type="ORF">FBUS_02712</name>
</gene>
<accession>A0A8E0RQ02</accession>
<keyword evidence="1" id="KW-0677">Repeat</keyword>
<protein>
    <submittedName>
        <fullName evidence="4">Uncharacterized protein</fullName>
    </submittedName>
</protein>
<dbReference type="InterPro" id="IPR011042">
    <property type="entry name" value="6-blade_b-propeller_TolB-like"/>
</dbReference>
<feature type="repeat" description="NHL" evidence="2">
    <location>
        <begin position="255"/>
        <end position="298"/>
    </location>
</feature>
<evidence type="ECO:0000256" key="1">
    <source>
        <dbReference type="ARBA" id="ARBA00022737"/>
    </source>
</evidence>
<evidence type="ECO:0000313" key="5">
    <source>
        <dbReference type="Proteomes" id="UP000728185"/>
    </source>
</evidence>
<dbReference type="InterPro" id="IPR050952">
    <property type="entry name" value="TRIM-NHL_E3_ligases"/>
</dbReference>
<name>A0A8E0RQ02_9TREM</name>
<dbReference type="SUPFAM" id="SSF101898">
    <property type="entry name" value="NHL repeat"/>
    <property type="match status" value="1"/>
</dbReference>
<sequence>MPICPSQCRAIRLNRPADITNWRDFRLLCQSLHACNIVVGQGYVYALMVDPGRFLTSELKSPVATYGDPRFNWFILRVPLTKPRTRLAHSSPLIPECFGPLFLSPDEMQHLVAISPRSDLLTVYEYCRNSDLCCHQVSTGPLVDNDVPYKIRVRVSVRHLLGLFDDEVLLWMRCLANERSDDLVLSVQRELYRAIASRISTWSTKITDTLSPWGLSDSGCFCGEWLPGFQRQFGNTDDPNVSPLPGIPRVITTCMLRFGSYGTAFHELREPNGIAILPDSTIAVADGNAEMIKFFSPSGQFMKAWKLRTTCSVSAFPNCLAVRPTVVARQLSSPSHPPFTHAWPELNSTGSLSSGELLMNSIVTELADPEGSQEMGDLVVVLRKPAPSVQVYSMHGKKIREFQGGLISPKCVAVDRDDRIVIVESHIMRVNVYTWMGQLLTRFQTRLAYPVSVAVDSAYCIYITDNLAHCVVVFNYAGDVLGTIGSRGITNYPFGVTILNSEWVFMTEENSTEQPPGMVRPSGVERVVIVDNHNNLNISIFDPSGRLVHAMQSKIKHAQIYAIALDYRTGTESNFGTTKPPSRTTNRSYQSGAGGAKLDGTSHLSLVVASKDFRIYRYPLSCDILKY</sequence>
<keyword evidence="5" id="KW-1185">Reference proteome</keyword>
<feature type="repeat" description="NHL" evidence="2">
    <location>
        <begin position="436"/>
        <end position="477"/>
    </location>
</feature>
<reference evidence="4" key="1">
    <citation type="submission" date="2019-05" db="EMBL/GenBank/DDBJ databases">
        <title>Annotation for the trematode Fasciolopsis buski.</title>
        <authorList>
            <person name="Choi Y.-J."/>
        </authorList>
    </citation>
    <scope>NUCLEOTIDE SEQUENCE</scope>
    <source>
        <strain evidence="4">HT</strain>
        <tissue evidence="4">Whole worm</tissue>
    </source>
</reference>
<feature type="compositionally biased region" description="Polar residues" evidence="3">
    <location>
        <begin position="573"/>
        <end position="591"/>
    </location>
</feature>
<evidence type="ECO:0000313" key="4">
    <source>
        <dbReference type="EMBL" id="KAA0185057.1"/>
    </source>
</evidence>